<protein>
    <recommendedName>
        <fullName evidence="3">Capsid protein</fullName>
    </recommendedName>
</protein>
<reference evidence="1" key="1">
    <citation type="journal article" date="2014" name="Int. J. Syst. Evol. Microbiol.">
        <title>Complete genome sequence of Corynebacterium casei LMG S-19264T (=DSM 44701T), isolated from a smear-ripened cheese.</title>
        <authorList>
            <consortium name="US DOE Joint Genome Institute (JGI-PGF)"/>
            <person name="Walter F."/>
            <person name="Albersmeier A."/>
            <person name="Kalinowski J."/>
            <person name="Ruckert C."/>
        </authorList>
    </citation>
    <scope>NUCLEOTIDE SEQUENCE</scope>
    <source>
        <strain evidence="1">CGMCC 4.3508</strain>
    </source>
</reference>
<dbReference type="AlphaFoldDB" id="A0A917RI89"/>
<comment type="caution">
    <text evidence="1">The sequence shown here is derived from an EMBL/GenBank/DDBJ whole genome shotgun (WGS) entry which is preliminary data.</text>
</comment>
<dbReference type="Proteomes" id="UP000638263">
    <property type="component" value="Unassembled WGS sequence"/>
</dbReference>
<dbReference type="NCBIfam" id="NF042926">
    <property type="entry name" value="capsid_Caudo_1"/>
    <property type="match status" value="1"/>
</dbReference>
<evidence type="ECO:0008006" key="3">
    <source>
        <dbReference type="Google" id="ProtNLM"/>
    </source>
</evidence>
<organism evidence="1 2">
    <name type="scientific">Nocardia jinanensis</name>
    <dbReference type="NCBI Taxonomy" id="382504"/>
    <lineage>
        <taxon>Bacteria</taxon>
        <taxon>Bacillati</taxon>
        <taxon>Actinomycetota</taxon>
        <taxon>Actinomycetes</taxon>
        <taxon>Mycobacteriales</taxon>
        <taxon>Nocardiaceae</taxon>
        <taxon>Nocardia</taxon>
    </lineage>
</organism>
<keyword evidence="2" id="KW-1185">Reference proteome</keyword>
<dbReference type="Pfam" id="PF25209">
    <property type="entry name" value="Phage_capsid_4"/>
    <property type="match status" value="1"/>
</dbReference>
<reference evidence="1" key="2">
    <citation type="submission" date="2020-09" db="EMBL/GenBank/DDBJ databases">
        <authorList>
            <person name="Sun Q."/>
            <person name="Zhou Y."/>
        </authorList>
    </citation>
    <scope>NUCLEOTIDE SEQUENCE</scope>
    <source>
        <strain evidence="1">CGMCC 4.3508</strain>
    </source>
</reference>
<dbReference type="InterPro" id="IPR049995">
    <property type="entry name" value="Capsid_mycobact-type"/>
</dbReference>
<dbReference type="EMBL" id="BMMH01000004">
    <property type="protein sequence ID" value="GGL09676.1"/>
    <property type="molecule type" value="Genomic_DNA"/>
</dbReference>
<gene>
    <name evidence="1" type="ORF">GCM10011588_25080</name>
</gene>
<evidence type="ECO:0000313" key="2">
    <source>
        <dbReference type="Proteomes" id="UP000638263"/>
    </source>
</evidence>
<dbReference type="RefSeq" id="WP_058854350.1">
    <property type="nucleotide sequence ID" value="NZ_BMMH01000004.1"/>
</dbReference>
<sequence>MGILTPSVDNNIISVSAVLSHPTWIRAKLDELAEGNELVSLFFSPHGKPVQGGGILHPRLSSAARYTADDVVERAPGDEYQAVRAIDPEYRLAAVRDYGAKVSVTDEEIARGDISALNNKMLQLSNTLLRKLNVKALEAIDAAGPASLVATAAWDTFVTVGPDTGITPNAERPLADMMRARLAAEQDRLGITLDTLVTSPQDATNLSIGYGVELTQVLAAARLTLVTNPYIPEGRVYLTAKGKAGTVGFEAPLTVDIIDKRENREKIVQVYAVPAYAVDRPQAVKVVTGTVTP</sequence>
<name>A0A917RI89_9NOCA</name>
<proteinExistence type="predicted"/>
<evidence type="ECO:0000313" key="1">
    <source>
        <dbReference type="EMBL" id="GGL09676.1"/>
    </source>
</evidence>
<accession>A0A917RI89</accession>